<comment type="similarity">
    <text evidence="2 5">Belongs to the RRS1 family.</text>
</comment>
<dbReference type="InterPro" id="IPR007023">
    <property type="entry name" value="Ribosom_reg"/>
</dbReference>
<dbReference type="GO" id="GO:0042254">
    <property type="term" value="P:ribosome biogenesis"/>
    <property type="evidence" value="ECO:0007669"/>
    <property type="project" value="UniProtKB-KW"/>
</dbReference>
<evidence type="ECO:0000256" key="1">
    <source>
        <dbReference type="ARBA" id="ARBA00004123"/>
    </source>
</evidence>
<comment type="caution">
    <text evidence="7">The sequence shown here is derived from an EMBL/GenBank/DDBJ whole genome shotgun (WGS) entry which is preliminary data.</text>
</comment>
<organism evidence="7 8">
    <name type="scientific">Henosepilachna vigintioctopunctata</name>
    <dbReference type="NCBI Taxonomy" id="420089"/>
    <lineage>
        <taxon>Eukaryota</taxon>
        <taxon>Metazoa</taxon>
        <taxon>Ecdysozoa</taxon>
        <taxon>Arthropoda</taxon>
        <taxon>Hexapoda</taxon>
        <taxon>Insecta</taxon>
        <taxon>Pterygota</taxon>
        <taxon>Neoptera</taxon>
        <taxon>Endopterygota</taxon>
        <taxon>Coleoptera</taxon>
        <taxon>Polyphaga</taxon>
        <taxon>Cucujiformia</taxon>
        <taxon>Coccinelloidea</taxon>
        <taxon>Coccinellidae</taxon>
        <taxon>Epilachninae</taxon>
        <taxon>Epilachnini</taxon>
        <taxon>Henosepilachna</taxon>
    </lineage>
</organism>
<evidence type="ECO:0000256" key="4">
    <source>
        <dbReference type="ARBA" id="ARBA00023242"/>
    </source>
</evidence>
<comment type="function">
    <text evidence="5">Involved in ribosomal large subunit assembly.</text>
</comment>
<evidence type="ECO:0000256" key="6">
    <source>
        <dbReference type="SAM" id="MobiDB-lite"/>
    </source>
</evidence>
<protein>
    <recommendedName>
        <fullName evidence="5">Ribosome biogenesis regulatory protein</fullName>
    </recommendedName>
</protein>
<dbReference type="GO" id="GO:0005634">
    <property type="term" value="C:nucleus"/>
    <property type="evidence" value="ECO:0007669"/>
    <property type="project" value="UniProtKB-SubCell"/>
</dbReference>
<name>A0AAW1V006_9CUCU</name>
<feature type="region of interest" description="Disordered" evidence="6">
    <location>
        <begin position="58"/>
        <end position="103"/>
    </location>
</feature>
<keyword evidence="3 5" id="KW-0690">Ribosome biogenesis</keyword>
<accession>A0AAW1V006</accession>
<evidence type="ECO:0000256" key="5">
    <source>
        <dbReference type="RuleBase" id="RU364132"/>
    </source>
</evidence>
<evidence type="ECO:0000313" key="7">
    <source>
        <dbReference type="EMBL" id="KAK9888971.1"/>
    </source>
</evidence>
<keyword evidence="8" id="KW-1185">Reference proteome</keyword>
<keyword evidence="4 5" id="KW-0539">Nucleus</keyword>
<dbReference type="AlphaFoldDB" id="A0AAW1V006"/>
<evidence type="ECO:0000256" key="3">
    <source>
        <dbReference type="ARBA" id="ARBA00022517"/>
    </source>
</evidence>
<evidence type="ECO:0000313" key="8">
    <source>
        <dbReference type="Proteomes" id="UP001431783"/>
    </source>
</evidence>
<comment type="subcellular location">
    <subcellularLocation>
        <location evidence="1 5">Nucleus</location>
    </subcellularLocation>
</comment>
<proteinExistence type="inferred from homology"/>
<sequence>MDKDWALEVPSNAPFEDQFEKKINVKAERIAKNELQRSRNIAKAKDLKIPCFAKSSTASVGKFQEKSPHKKGTRGMTTITPGASSRKRKLPPVSGDEEENKFE</sequence>
<dbReference type="Proteomes" id="UP001431783">
    <property type="component" value="Unassembled WGS sequence"/>
</dbReference>
<gene>
    <name evidence="7" type="ORF">WA026_004255</name>
</gene>
<dbReference type="Pfam" id="PF04939">
    <property type="entry name" value="RRS1"/>
    <property type="match status" value="1"/>
</dbReference>
<dbReference type="EMBL" id="JARQZJ010000122">
    <property type="protein sequence ID" value="KAK9888971.1"/>
    <property type="molecule type" value="Genomic_DNA"/>
</dbReference>
<reference evidence="7 8" key="1">
    <citation type="submission" date="2023-03" db="EMBL/GenBank/DDBJ databases">
        <title>Genome insight into feeding habits of ladybird beetles.</title>
        <authorList>
            <person name="Li H.-S."/>
            <person name="Huang Y.-H."/>
            <person name="Pang H."/>
        </authorList>
    </citation>
    <scope>NUCLEOTIDE SEQUENCE [LARGE SCALE GENOMIC DNA]</scope>
    <source>
        <strain evidence="7">SYSU_2023b</strain>
        <tissue evidence="7">Whole body</tissue>
    </source>
</reference>
<evidence type="ECO:0000256" key="2">
    <source>
        <dbReference type="ARBA" id="ARBA00010077"/>
    </source>
</evidence>